<dbReference type="AlphaFoldDB" id="A0AAJ6QSJ7"/>
<dbReference type="GeneID" id="100908267"/>
<accession>A0AAJ6QSJ7</accession>
<sequence>MSSKIHTPFQIRDFQDPRMSGQYFRTGVPEHLVEEEGPSAKDDYHWTRIDIEKMLQLYLTFWPQMGSRGKYDTLKELFSAIAVEINHSLTSKQVQDKFNRLKKMHKKVKYEDNSGGTRSFAYAKYFDQLETMDENFRKEMLTPSTTRSRADQMEAAPPSLDAEQTAESANAWGEAGVSPGSEFYFIDCALSALRTRKLTPVEGIVLTMKQNGVAAKRMLKAYQSRTELLRDEAEKDRKQKEEHFKKWVELKEKELSIKQRRLAIEEEKISIERSKQFRC</sequence>
<gene>
    <name evidence="3" type="primary">LOC100908267</name>
</gene>
<evidence type="ECO:0000256" key="1">
    <source>
        <dbReference type="SAM" id="Coils"/>
    </source>
</evidence>
<evidence type="ECO:0000313" key="2">
    <source>
        <dbReference type="Proteomes" id="UP000694867"/>
    </source>
</evidence>
<keyword evidence="1" id="KW-0175">Coiled coil</keyword>
<protein>
    <submittedName>
        <fullName evidence="3">Uncharacterized protein LOC100908267</fullName>
    </submittedName>
</protein>
<dbReference type="Proteomes" id="UP000694867">
    <property type="component" value="Unplaced"/>
</dbReference>
<dbReference type="KEGG" id="goe:100908267"/>
<feature type="coiled-coil region" evidence="1">
    <location>
        <begin position="219"/>
        <end position="268"/>
    </location>
</feature>
<reference evidence="3" key="1">
    <citation type="submission" date="2025-08" db="UniProtKB">
        <authorList>
            <consortium name="RefSeq"/>
        </authorList>
    </citation>
    <scope>IDENTIFICATION</scope>
</reference>
<evidence type="ECO:0000313" key="3">
    <source>
        <dbReference type="RefSeq" id="XP_003742344.2"/>
    </source>
</evidence>
<proteinExistence type="predicted"/>
<keyword evidence="2" id="KW-1185">Reference proteome</keyword>
<name>A0AAJ6QSJ7_9ACAR</name>
<organism evidence="2 3">
    <name type="scientific">Galendromus occidentalis</name>
    <name type="common">western predatory mite</name>
    <dbReference type="NCBI Taxonomy" id="34638"/>
    <lineage>
        <taxon>Eukaryota</taxon>
        <taxon>Metazoa</taxon>
        <taxon>Ecdysozoa</taxon>
        <taxon>Arthropoda</taxon>
        <taxon>Chelicerata</taxon>
        <taxon>Arachnida</taxon>
        <taxon>Acari</taxon>
        <taxon>Parasitiformes</taxon>
        <taxon>Mesostigmata</taxon>
        <taxon>Gamasina</taxon>
        <taxon>Phytoseioidea</taxon>
        <taxon>Phytoseiidae</taxon>
        <taxon>Typhlodrominae</taxon>
        <taxon>Galendromus</taxon>
    </lineage>
</organism>
<dbReference type="RefSeq" id="XP_003742344.2">
    <property type="nucleotide sequence ID" value="XM_003742296.3"/>
</dbReference>